<organism evidence="1 2">
    <name type="scientific">Escherichia marmotae</name>
    <dbReference type="NCBI Taxonomy" id="1499973"/>
    <lineage>
        <taxon>Bacteria</taxon>
        <taxon>Pseudomonadati</taxon>
        <taxon>Pseudomonadota</taxon>
        <taxon>Gammaproteobacteria</taxon>
        <taxon>Enterobacterales</taxon>
        <taxon>Enterobacteriaceae</taxon>
        <taxon>Escherichia</taxon>
    </lineage>
</organism>
<sequence length="80" mass="8633">DTITYSMRQAFTGYLGGTDLQVTKPNPGAISFSGPPDFNRPAPTFDMAVYDDLKESMSGESRIDGWSAELQQTGPLANIS</sequence>
<comment type="caution">
    <text evidence="1">The sequence shown here is derived from an EMBL/GenBank/DDBJ whole genome shotgun (WGS) entry which is preliminary data.</text>
</comment>
<accession>A0AAW5MV93</accession>
<gene>
    <name evidence="1" type="ORF">NVV43_29605</name>
</gene>
<dbReference type="Proteomes" id="UP001206878">
    <property type="component" value="Unassembled WGS sequence"/>
</dbReference>
<evidence type="ECO:0000313" key="1">
    <source>
        <dbReference type="EMBL" id="MCR6679595.1"/>
    </source>
</evidence>
<feature type="non-terminal residue" evidence="1">
    <location>
        <position position="1"/>
    </location>
</feature>
<feature type="non-terminal residue" evidence="1">
    <location>
        <position position="80"/>
    </location>
</feature>
<evidence type="ECO:0000313" key="2">
    <source>
        <dbReference type="Proteomes" id="UP001206878"/>
    </source>
</evidence>
<reference evidence="1" key="1">
    <citation type="submission" date="2022-07" db="EMBL/GenBank/DDBJ databases">
        <title>Diversity of ethanolamine utilization by human commensal Escherichia coli.</title>
        <authorList>
            <person name="Jubelin G."/>
        </authorList>
    </citation>
    <scope>NUCLEOTIDE SEQUENCE</scope>
    <source>
        <strain evidence="1">S1</strain>
    </source>
</reference>
<dbReference type="EMBL" id="JANPXH010001487">
    <property type="protein sequence ID" value="MCR6679595.1"/>
    <property type="molecule type" value="Genomic_DNA"/>
</dbReference>
<dbReference type="AlphaFoldDB" id="A0AAW5MV93"/>
<name>A0AAW5MV93_9ESCH</name>
<protein>
    <submittedName>
        <fullName evidence="1">Uncharacterized protein</fullName>
    </submittedName>
</protein>
<proteinExistence type="predicted"/>